<keyword evidence="3" id="KW-1185">Reference proteome</keyword>
<keyword evidence="1" id="KW-1133">Transmembrane helix</keyword>
<dbReference type="AlphaFoldDB" id="A0A4V6P9F7"/>
<dbReference type="EMBL" id="SMJZ01000428">
    <property type="protein sequence ID" value="TDB92705.1"/>
    <property type="molecule type" value="Genomic_DNA"/>
</dbReference>
<dbReference type="Proteomes" id="UP000295157">
    <property type="component" value="Unassembled WGS sequence"/>
</dbReference>
<keyword evidence="1" id="KW-0812">Transmembrane</keyword>
<keyword evidence="1" id="KW-0472">Membrane</keyword>
<reference evidence="2 3" key="1">
    <citation type="submission" date="2019-02" db="EMBL/GenBank/DDBJ databases">
        <title>Draft genome sequences of novel Actinobacteria.</title>
        <authorList>
            <person name="Sahin N."/>
            <person name="Ay H."/>
            <person name="Saygin H."/>
        </authorList>
    </citation>
    <scope>NUCLEOTIDE SEQUENCE [LARGE SCALE GENOMIC DNA]</scope>
    <source>
        <strain evidence="2 3">KC201</strain>
    </source>
</reference>
<comment type="caution">
    <text evidence="2">The sequence shown here is derived from an EMBL/GenBank/DDBJ whole genome shotgun (WGS) entry which is preliminary data.</text>
</comment>
<organism evidence="2 3">
    <name type="scientific">Nonomuraea longispora</name>
    <dbReference type="NCBI Taxonomy" id="1848320"/>
    <lineage>
        <taxon>Bacteria</taxon>
        <taxon>Bacillati</taxon>
        <taxon>Actinomycetota</taxon>
        <taxon>Actinomycetes</taxon>
        <taxon>Streptosporangiales</taxon>
        <taxon>Streptosporangiaceae</taxon>
        <taxon>Nonomuraea</taxon>
    </lineage>
</organism>
<evidence type="ECO:0000313" key="2">
    <source>
        <dbReference type="EMBL" id="TDB92705.1"/>
    </source>
</evidence>
<feature type="non-terminal residue" evidence="2">
    <location>
        <position position="93"/>
    </location>
</feature>
<feature type="transmembrane region" description="Helical" evidence="1">
    <location>
        <begin position="30"/>
        <end position="52"/>
    </location>
</feature>
<sequence length="93" mass="9355">MAFVAGFLLVRARSRVGVGRAVVRSGEAVGVGFLGVAVGLAVRVGGFFRFWVFVPLGVGVCSEDGFTVGMVAPGEGAASDSFSGVPHPGAIQT</sequence>
<evidence type="ECO:0000313" key="3">
    <source>
        <dbReference type="Proteomes" id="UP000295157"/>
    </source>
</evidence>
<evidence type="ECO:0000256" key="1">
    <source>
        <dbReference type="SAM" id="Phobius"/>
    </source>
</evidence>
<name>A0A4V6P9F7_9ACTN</name>
<gene>
    <name evidence="2" type="ORF">E1267_43745</name>
</gene>
<protein>
    <submittedName>
        <fullName evidence="2">Uncharacterized protein</fullName>
    </submittedName>
</protein>
<accession>A0A4V6P9F7</accession>
<proteinExistence type="predicted"/>